<dbReference type="Proteomes" id="UP001634394">
    <property type="component" value="Unassembled WGS sequence"/>
</dbReference>
<keyword evidence="8" id="KW-1185">Reference proteome</keyword>
<evidence type="ECO:0000256" key="1">
    <source>
        <dbReference type="ARBA" id="ARBA00004167"/>
    </source>
</evidence>
<proteinExistence type="inferred from homology"/>
<dbReference type="GO" id="GO:0016829">
    <property type="term" value="F:lyase activity"/>
    <property type="evidence" value="ECO:0007669"/>
    <property type="project" value="UniProtKB-KW"/>
</dbReference>
<evidence type="ECO:0008006" key="9">
    <source>
        <dbReference type="Google" id="ProtNLM"/>
    </source>
</evidence>
<dbReference type="InterPro" id="IPR011009">
    <property type="entry name" value="Kinase-like_dom_sf"/>
</dbReference>
<feature type="domain" description="Protein kinase" evidence="5">
    <location>
        <begin position="371"/>
        <end position="654"/>
    </location>
</feature>
<dbReference type="SUPFAM" id="SSF56112">
    <property type="entry name" value="Protein kinase-like (PK-like)"/>
    <property type="match status" value="1"/>
</dbReference>
<dbReference type="EMBL" id="JBJQND010000012">
    <property type="protein sequence ID" value="KAL3860177.1"/>
    <property type="molecule type" value="Genomic_DNA"/>
</dbReference>
<comment type="caution">
    <text evidence="7">The sequence shown here is derived from an EMBL/GenBank/DDBJ whole genome shotgun (WGS) entry which is preliminary data.</text>
</comment>
<dbReference type="InterPro" id="IPR000719">
    <property type="entry name" value="Prot_kinase_dom"/>
</dbReference>
<dbReference type="Gene3D" id="1.10.510.10">
    <property type="entry name" value="Transferase(Phosphotransferase) domain 1"/>
    <property type="match status" value="1"/>
</dbReference>
<evidence type="ECO:0000259" key="6">
    <source>
        <dbReference type="PROSITE" id="PS50125"/>
    </source>
</evidence>
<dbReference type="PROSITE" id="PS50011">
    <property type="entry name" value="PROTEIN_KINASE_DOM"/>
    <property type="match status" value="1"/>
</dbReference>
<dbReference type="PANTHER" id="PTHR42996:SF1">
    <property type="entry name" value="PHOSPHATE-BINDING PROTEIN PSTS"/>
    <property type="match status" value="1"/>
</dbReference>
<dbReference type="Gene3D" id="3.30.70.1230">
    <property type="entry name" value="Nucleotide cyclase"/>
    <property type="match status" value="1"/>
</dbReference>
<evidence type="ECO:0000256" key="3">
    <source>
        <dbReference type="ARBA" id="ARBA00023239"/>
    </source>
</evidence>
<dbReference type="CDD" id="cd07302">
    <property type="entry name" value="CHD"/>
    <property type="match status" value="1"/>
</dbReference>
<dbReference type="InterPro" id="IPR050962">
    <property type="entry name" value="Phosphate-bind_PstS"/>
</dbReference>
<dbReference type="InterPro" id="IPR029787">
    <property type="entry name" value="Nucleotide_cyclase"/>
</dbReference>
<dbReference type="PANTHER" id="PTHR42996">
    <property type="entry name" value="PHOSPHATE-BINDING PROTEIN PSTS"/>
    <property type="match status" value="1"/>
</dbReference>
<evidence type="ECO:0000259" key="5">
    <source>
        <dbReference type="PROSITE" id="PS50011"/>
    </source>
</evidence>
<gene>
    <name evidence="7" type="ORF">ACJMK2_010335</name>
</gene>
<dbReference type="InterPro" id="IPR001054">
    <property type="entry name" value="A/G_cyclase"/>
</dbReference>
<dbReference type="PROSITE" id="PS50125">
    <property type="entry name" value="GUANYLATE_CYCLASE_2"/>
    <property type="match status" value="1"/>
</dbReference>
<dbReference type="InterPro" id="IPR001245">
    <property type="entry name" value="Ser-Thr/Tyr_kinase_cat_dom"/>
</dbReference>
<dbReference type="SUPFAM" id="SSF55073">
    <property type="entry name" value="Nucleotide cyclase"/>
    <property type="match status" value="1"/>
</dbReference>
<dbReference type="GO" id="GO:0016020">
    <property type="term" value="C:membrane"/>
    <property type="evidence" value="ECO:0007669"/>
    <property type="project" value="UniProtKB-SubCell"/>
</dbReference>
<dbReference type="Pfam" id="PF07714">
    <property type="entry name" value="PK_Tyr_Ser-Thr"/>
    <property type="match status" value="1"/>
</dbReference>
<protein>
    <recommendedName>
        <fullName evidence="9">Guanylate cyclase</fullName>
    </recommendedName>
</protein>
<feature type="coiled-coil region" evidence="4">
    <location>
        <begin position="669"/>
        <end position="696"/>
    </location>
</feature>
<name>A0ABD3VF07_SINWO</name>
<keyword evidence="4" id="KW-0175">Coiled coil</keyword>
<evidence type="ECO:0000313" key="8">
    <source>
        <dbReference type="Proteomes" id="UP001634394"/>
    </source>
</evidence>
<dbReference type="AlphaFoldDB" id="A0ABD3VF07"/>
<dbReference type="SMART" id="SM00044">
    <property type="entry name" value="CYCc"/>
    <property type="match status" value="1"/>
</dbReference>
<accession>A0ABD3VF07</accession>
<dbReference type="Pfam" id="PF00211">
    <property type="entry name" value="Guanylate_cyc"/>
    <property type="match status" value="1"/>
</dbReference>
<dbReference type="SUPFAM" id="SSF53850">
    <property type="entry name" value="Periplasmic binding protein-like II"/>
    <property type="match status" value="1"/>
</dbReference>
<organism evidence="7 8">
    <name type="scientific">Sinanodonta woodiana</name>
    <name type="common">Chinese pond mussel</name>
    <name type="synonym">Anodonta woodiana</name>
    <dbReference type="NCBI Taxonomy" id="1069815"/>
    <lineage>
        <taxon>Eukaryota</taxon>
        <taxon>Metazoa</taxon>
        <taxon>Spiralia</taxon>
        <taxon>Lophotrochozoa</taxon>
        <taxon>Mollusca</taxon>
        <taxon>Bivalvia</taxon>
        <taxon>Autobranchia</taxon>
        <taxon>Heteroconchia</taxon>
        <taxon>Palaeoheterodonta</taxon>
        <taxon>Unionida</taxon>
        <taxon>Unionoidea</taxon>
        <taxon>Unionidae</taxon>
        <taxon>Unioninae</taxon>
        <taxon>Sinanodonta</taxon>
    </lineage>
</organism>
<dbReference type="Pfam" id="PF12849">
    <property type="entry name" value="PBP_like_2"/>
    <property type="match status" value="1"/>
</dbReference>
<evidence type="ECO:0000313" key="7">
    <source>
        <dbReference type="EMBL" id="KAL3860177.1"/>
    </source>
</evidence>
<dbReference type="InterPro" id="IPR024370">
    <property type="entry name" value="PBP_domain"/>
</dbReference>
<feature type="domain" description="Guanylate cyclase" evidence="6">
    <location>
        <begin position="718"/>
        <end position="853"/>
    </location>
</feature>
<evidence type="ECO:0000256" key="2">
    <source>
        <dbReference type="ARBA" id="ARBA00008725"/>
    </source>
</evidence>
<keyword evidence="3" id="KW-0456">Lyase</keyword>
<evidence type="ECO:0000256" key="4">
    <source>
        <dbReference type="SAM" id="Coils"/>
    </source>
</evidence>
<reference evidence="7 8" key="1">
    <citation type="submission" date="2024-11" db="EMBL/GenBank/DDBJ databases">
        <title>Chromosome-level genome assembly of the freshwater bivalve Anodonta woodiana.</title>
        <authorList>
            <person name="Chen X."/>
        </authorList>
    </citation>
    <scope>NUCLEOTIDE SEQUENCE [LARGE SCALE GENOMIC DNA]</scope>
    <source>
        <strain evidence="7">MN2024</strain>
        <tissue evidence="7">Gills</tissue>
    </source>
</reference>
<comment type="similarity">
    <text evidence="2">Belongs to the PstS family.</text>
</comment>
<dbReference type="Gene3D" id="3.40.190.10">
    <property type="entry name" value="Periplasmic binding protein-like II"/>
    <property type="match status" value="2"/>
</dbReference>
<sequence length="898" mass="101817">MSYETTGSGNGIARIKGDQKPDVDYVGSDLLLSEEDYIKYPDLQMFPVLAGAVVAAFNIPGVKNLNLSLQHLADIYKGTISSWNHHSLQVANPELVMPNATIIPIARRDIAGTTEIFTTSLSLTDPNWYNTFGIFSEAHNSDYSLKWNGSVVKYFGYTNRGMTGMILSLTNSIGYVSIADAKEADLSWAAIVNPAGHAVSASVQTVQNAMEDFKSHLSGRMTARLANAPGEYSYPLSSYTYFIVKMHTMQNCDTALELVRYIEWIFTNEAMREESIKQDMVPLLLPLASLVIENILKEMTCNSENVYNMMLRQMENERPKEEESWRIPTYFVITFIVSCIIVTSILLVRHQWHIHSELIKDMWKIPVNEITTEIISQYSGRSDSPLQIIHSAPVFVQQAWSVDEIYFYKSERVLVKECMFSDRKIKLKTRKDILFFKNTINHPNVLKFFGLMETAKEWKSVWESGIKDSIESIIHNSRLELGASAKIAIVKDIVQGMRYLHQKQIVHGFLRGSTCLVDSKWTIKVAHWEECKILADQEYNCIPNVNIDYQQNYFKAKDLYWTAPEVIKFNTLPIFSSDLYSFAILIQEIYSRDYPYNELRNTHTPSEIIRSVIANNLRPTLNPSIPTPLVAIIETLWNADALARPNFHAVHKKLNVVFPAHDSVMDCMMKSTDDYVHALEARVNELQEDANISKHRIKHILLQYMPEEIISVWSSGHKINNEDFSSVSVIVCEINQDYLSDAPNSIDHLNTLHRVLDNIIRSPHCVVLGKCEGHLVCASGVTVQAKAHAEHACKLARNIMHWIQRFSNELGLKTILPVKIGIGSGKVTAGVIGDIVPKYSVMGEGIKIAYEMYRLAPYGKVRVSERTYILLPEESDIKIKTETHFGKVIIESICLSLS</sequence>
<comment type="subcellular location">
    <subcellularLocation>
        <location evidence="1">Membrane</location>
        <topology evidence="1">Single-pass membrane protein</topology>
    </subcellularLocation>
</comment>